<evidence type="ECO:0000313" key="2">
    <source>
        <dbReference type="EMBL" id="KAF9806681.1"/>
    </source>
</evidence>
<reference evidence="2" key="1">
    <citation type="submission" date="2020-11" db="EMBL/GenBank/DDBJ databases">
        <authorList>
            <person name="Koelle M."/>
            <person name="Horta M.A.C."/>
            <person name="Nowrousian M."/>
            <person name="Ohm R.A."/>
            <person name="Benz P."/>
            <person name="Pilgard A."/>
        </authorList>
    </citation>
    <scope>NUCLEOTIDE SEQUENCE</scope>
    <source>
        <strain evidence="2">FPRL280</strain>
    </source>
</reference>
<dbReference type="EMBL" id="JADOXO010000319">
    <property type="protein sequence ID" value="KAF9806681.1"/>
    <property type="molecule type" value="Genomic_DNA"/>
</dbReference>
<protein>
    <submittedName>
        <fullName evidence="2">Uncharacterized protein</fullName>
    </submittedName>
</protein>
<sequence length="194" mass="19660">MSPWCSCGAADSDVPASATAGGRRRMRRQAGIGGSRPGAVRTARAGGLAIVVAKEEVHIVELGLVAKGARAVGRGVEGAAADGVVDDAALAAAEDIGADDDGGRDGEEEDEAEATALTEKGIHWRDRALAGGDERAEGACAQYRDADDDSVELWPSPPSSEDVVVAVGLADVVEVEVDIVSASGVESRKQAGGR</sequence>
<accession>A0A8H7NWC9</accession>
<evidence type="ECO:0000313" key="3">
    <source>
        <dbReference type="Proteomes" id="UP000639403"/>
    </source>
</evidence>
<name>A0A8H7NWC9_9APHY</name>
<proteinExistence type="predicted"/>
<gene>
    <name evidence="2" type="ORF">IEO21_08599</name>
</gene>
<reference evidence="2" key="2">
    <citation type="journal article" name="Front. Microbiol.">
        <title>Degradative Capacity of Two Strains of Rhodonia placenta: From Phenotype to Genotype.</title>
        <authorList>
            <person name="Kolle M."/>
            <person name="Horta M.A.C."/>
            <person name="Nowrousian M."/>
            <person name="Ohm R.A."/>
            <person name="Benz J.P."/>
            <person name="Pilgard A."/>
        </authorList>
    </citation>
    <scope>NUCLEOTIDE SEQUENCE</scope>
    <source>
        <strain evidence="2">FPRL280</strain>
    </source>
</reference>
<evidence type="ECO:0000256" key="1">
    <source>
        <dbReference type="SAM" id="MobiDB-lite"/>
    </source>
</evidence>
<organism evidence="2 3">
    <name type="scientific">Rhodonia placenta</name>
    <dbReference type="NCBI Taxonomy" id="104341"/>
    <lineage>
        <taxon>Eukaryota</taxon>
        <taxon>Fungi</taxon>
        <taxon>Dikarya</taxon>
        <taxon>Basidiomycota</taxon>
        <taxon>Agaricomycotina</taxon>
        <taxon>Agaricomycetes</taxon>
        <taxon>Polyporales</taxon>
        <taxon>Adustoporiaceae</taxon>
        <taxon>Rhodonia</taxon>
    </lineage>
</organism>
<comment type="caution">
    <text evidence="2">The sequence shown here is derived from an EMBL/GenBank/DDBJ whole genome shotgun (WGS) entry which is preliminary data.</text>
</comment>
<dbReference type="AlphaFoldDB" id="A0A8H7NWC9"/>
<dbReference type="Proteomes" id="UP000639403">
    <property type="component" value="Unassembled WGS sequence"/>
</dbReference>
<feature type="region of interest" description="Disordered" evidence="1">
    <location>
        <begin position="1"/>
        <end position="40"/>
    </location>
</feature>